<organism evidence="2 3">
    <name type="scientific">Leucobacter komagatae</name>
    <dbReference type="NCBI Taxonomy" id="55969"/>
    <lineage>
        <taxon>Bacteria</taxon>
        <taxon>Bacillati</taxon>
        <taxon>Actinomycetota</taxon>
        <taxon>Actinomycetes</taxon>
        <taxon>Micrococcales</taxon>
        <taxon>Microbacteriaceae</taxon>
        <taxon>Leucobacter</taxon>
    </lineage>
</organism>
<evidence type="ECO:0000313" key="2">
    <source>
        <dbReference type="EMBL" id="TQL42126.1"/>
    </source>
</evidence>
<dbReference type="RefSeq" id="WP_141885622.1">
    <property type="nucleotide sequence ID" value="NZ_BAAAUY010000023.1"/>
</dbReference>
<comment type="caution">
    <text evidence="2">The sequence shown here is derived from an EMBL/GenBank/DDBJ whole genome shotgun (WGS) entry which is preliminary data.</text>
</comment>
<dbReference type="OrthoDB" id="3196978at2"/>
<evidence type="ECO:0000313" key="3">
    <source>
        <dbReference type="Proteomes" id="UP000319094"/>
    </source>
</evidence>
<sequence length="190" mass="19297">MSRTLRANRARFIGVALAALIAATSVLYGAAGQAHADSGLPVGTYTVSANLYVGAKDTPIGLNAYVTNPAAPPLGYPSSPVNSNATLQVLADGTELLTVPVVNSTFGVLGLPAASTDGAVAVQSSVTTPWSTAAGGPTSRISSVTFDVTDFAGGSTVATFAPSQEYANFFLYRGYKAWDLNLVVDFGSAA</sequence>
<feature type="chain" id="PRO_5021884756" evidence="1">
    <location>
        <begin position="37"/>
        <end position="190"/>
    </location>
</feature>
<accession>A0A542Y224</accession>
<evidence type="ECO:0000256" key="1">
    <source>
        <dbReference type="SAM" id="SignalP"/>
    </source>
</evidence>
<feature type="signal peptide" evidence="1">
    <location>
        <begin position="1"/>
        <end position="36"/>
    </location>
</feature>
<keyword evidence="3" id="KW-1185">Reference proteome</keyword>
<name>A0A542Y224_9MICO</name>
<dbReference type="EMBL" id="VFON01000001">
    <property type="protein sequence ID" value="TQL42126.1"/>
    <property type="molecule type" value="Genomic_DNA"/>
</dbReference>
<protein>
    <submittedName>
        <fullName evidence="2">Uncharacterized protein</fullName>
    </submittedName>
</protein>
<dbReference type="Proteomes" id="UP000319094">
    <property type="component" value="Unassembled WGS sequence"/>
</dbReference>
<proteinExistence type="predicted"/>
<dbReference type="AlphaFoldDB" id="A0A542Y224"/>
<keyword evidence="1" id="KW-0732">Signal</keyword>
<gene>
    <name evidence="2" type="ORF">FB468_0107</name>
</gene>
<reference evidence="2 3" key="1">
    <citation type="submission" date="2019-06" db="EMBL/GenBank/DDBJ databases">
        <title>Sequencing the genomes of 1000 actinobacteria strains.</title>
        <authorList>
            <person name="Klenk H.-P."/>
        </authorList>
    </citation>
    <scope>NUCLEOTIDE SEQUENCE [LARGE SCALE GENOMIC DNA]</scope>
    <source>
        <strain evidence="2 3">DSM 8803</strain>
    </source>
</reference>